<dbReference type="Proteomes" id="UP000824031">
    <property type="component" value="Unassembled WGS sequence"/>
</dbReference>
<gene>
    <name evidence="2" type="ORF">H9810_04760</name>
</gene>
<dbReference type="GO" id="GO:0016829">
    <property type="term" value="F:lyase activity"/>
    <property type="evidence" value="ECO:0007669"/>
    <property type="project" value="InterPro"/>
</dbReference>
<reference evidence="2" key="1">
    <citation type="journal article" date="2021" name="PeerJ">
        <title>Extensive microbial diversity within the chicken gut microbiome revealed by metagenomics and culture.</title>
        <authorList>
            <person name="Gilroy R."/>
            <person name="Ravi A."/>
            <person name="Getino M."/>
            <person name="Pursley I."/>
            <person name="Horton D.L."/>
            <person name="Alikhan N.F."/>
            <person name="Baker D."/>
            <person name="Gharbi K."/>
            <person name="Hall N."/>
            <person name="Watson M."/>
            <person name="Adriaenssens E.M."/>
            <person name="Foster-Nyarko E."/>
            <person name="Jarju S."/>
            <person name="Secka A."/>
            <person name="Antonio M."/>
            <person name="Oren A."/>
            <person name="Chaudhuri R.R."/>
            <person name="La Ragione R."/>
            <person name="Hildebrand F."/>
            <person name="Pallen M.J."/>
        </authorList>
    </citation>
    <scope>NUCLEOTIDE SEQUENCE</scope>
    <source>
        <strain evidence="2">3436</strain>
    </source>
</reference>
<comment type="caution">
    <text evidence="2">The sequence shown here is derived from an EMBL/GenBank/DDBJ whole genome shotgun (WGS) entry which is preliminary data.</text>
</comment>
<proteinExistence type="predicted"/>
<dbReference type="EMBL" id="DXBO01000067">
    <property type="protein sequence ID" value="HIZ48011.1"/>
    <property type="molecule type" value="Genomic_DNA"/>
</dbReference>
<reference evidence="2" key="2">
    <citation type="submission" date="2021-04" db="EMBL/GenBank/DDBJ databases">
        <authorList>
            <person name="Gilroy R."/>
        </authorList>
    </citation>
    <scope>NUCLEOTIDE SEQUENCE</scope>
    <source>
        <strain evidence="2">3436</strain>
    </source>
</reference>
<evidence type="ECO:0000313" key="3">
    <source>
        <dbReference type="Proteomes" id="UP000824031"/>
    </source>
</evidence>
<dbReference type="AlphaFoldDB" id="A0A9D2F2Y7"/>
<accession>A0A9D2F2Y7</accession>
<feature type="domain" description="Heparinase II/III-like C-terminal" evidence="1">
    <location>
        <begin position="2"/>
        <end position="155"/>
    </location>
</feature>
<name>A0A9D2F2Y7_9FIRM</name>
<organism evidence="2 3">
    <name type="scientific">Candidatus Gemmiger excrementavium</name>
    <dbReference type="NCBI Taxonomy" id="2838608"/>
    <lineage>
        <taxon>Bacteria</taxon>
        <taxon>Bacillati</taxon>
        <taxon>Bacillota</taxon>
        <taxon>Clostridia</taxon>
        <taxon>Eubacteriales</taxon>
        <taxon>Gemmiger</taxon>
    </lineage>
</organism>
<dbReference type="InterPro" id="IPR012480">
    <property type="entry name" value="Hepar_II_III_C"/>
</dbReference>
<evidence type="ECO:0000259" key="1">
    <source>
        <dbReference type="Pfam" id="PF07940"/>
    </source>
</evidence>
<dbReference type="Gene3D" id="2.70.98.70">
    <property type="match status" value="1"/>
</dbReference>
<sequence>MDGGRGTYVEGPLRRALKSPAAHNTLRLDDTDFTRYLSTWGWDSPAEPLPAVFRTTPAADYLRAGHLGYLDRGCVVERTVVFIKSGWVVVADMLRTADDRPHTARQYFHFGPGALTREEDAVHWQGQKTDARLFWLSGQTPTLGRGTLAPRYNTHESAPTLTLDTDFTGTTVLLTVVALQDRPARVELLPVTDAAGHILPATAAQALRLTSGPDHSTLLLAHQAPGAGLLCAGGHAGYGRALLFTHDTPGGLCLA</sequence>
<dbReference type="Pfam" id="PF07940">
    <property type="entry name" value="Hepar_II_III_C"/>
    <property type="match status" value="1"/>
</dbReference>
<protein>
    <submittedName>
        <fullName evidence="2">Heparinase II/III-family protein</fullName>
    </submittedName>
</protein>
<evidence type="ECO:0000313" key="2">
    <source>
        <dbReference type="EMBL" id="HIZ48011.1"/>
    </source>
</evidence>